<keyword evidence="2 3" id="KW-0520">NAD</keyword>
<dbReference type="GO" id="GO:0036055">
    <property type="term" value="F:protein-succinyllysine desuccinylase activity"/>
    <property type="evidence" value="ECO:0007669"/>
    <property type="project" value="UniProtKB-UniRule"/>
</dbReference>
<dbReference type="GO" id="GO:0017136">
    <property type="term" value="F:histone deacetylase activity, NAD-dependent"/>
    <property type="evidence" value="ECO:0007669"/>
    <property type="project" value="TreeGrafter"/>
</dbReference>
<sequence length="247" mass="26516">MEVPGELVGALRRARSVCVLTGAGVSAESGVPTFRDARTGLWERYDPLELATPEAFEQNPRLVWDWYAWRRELVREAEPNPAHHALAELEELVPEFVLVTQNVDGLHRRAGSRQVVELHGNLGYVICASERTPVSPDEFVPAGEDRPPLCPRCGSYLRPDVVWFGETLSMGRISEAQAAAAGCDVFLSVGTSSVVYPAAGLASEAARSGALVVEVNPQQTPLSGASDHVLRAPAGTALPALVDALKD</sequence>
<dbReference type="CDD" id="cd01412">
    <property type="entry name" value="SIRT5_Af1_CobB"/>
    <property type="match status" value="1"/>
</dbReference>
<comment type="subcellular location">
    <subcellularLocation>
        <location evidence="3">Cytoplasm</location>
    </subcellularLocation>
</comment>
<dbReference type="Gene3D" id="3.40.50.1220">
    <property type="entry name" value="TPP-binding domain"/>
    <property type="match status" value="1"/>
</dbReference>
<dbReference type="Gene3D" id="3.30.1600.10">
    <property type="entry name" value="SIR2/SIRT2 'Small Domain"/>
    <property type="match status" value="1"/>
</dbReference>
<feature type="binding site" evidence="3">
    <location>
        <begin position="101"/>
        <end position="104"/>
    </location>
    <ligand>
        <name>NAD(+)</name>
        <dbReference type="ChEBI" id="CHEBI:57540"/>
    </ligand>
</feature>
<evidence type="ECO:0000313" key="8">
    <source>
        <dbReference type="Proteomes" id="UP000025229"/>
    </source>
</evidence>
<dbReference type="GO" id="GO:0070403">
    <property type="term" value="F:NAD+ binding"/>
    <property type="evidence" value="ECO:0007669"/>
    <property type="project" value="UniProtKB-UniRule"/>
</dbReference>
<comment type="domain">
    <text evidence="3">2 residues (Tyr-67 and Arg-70) present in a large hydrophobic pocket are probably involved in substrate specificity. They are important for desuccinylation activity, but dispensable for deacetylation activity.</text>
</comment>
<comment type="catalytic activity">
    <reaction evidence="3">
        <text>N(6)-succinyl-L-lysyl-[protein] + NAD(+) + H2O = 2''-O-succinyl-ADP-D-ribose + nicotinamide + L-lysyl-[protein]</text>
        <dbReference type="Rhea" id="RHEA:47668"/>
        <dbReference type="Rhea" id="RHEA-COMP:9752"/>
        <dbReference type="Rhea" id="RHEA-COMP:11877"/>
        <dbReference type="ChEBI" id="CHEBI:15377"/>
        <dbReference type="ChEBI" id="CHEBI:17154"/>
        <dbReference type="ChEBI" id="CHEBI:29969"/>
        <dbReference type="ChEBI" id="CHEBI:57540"/>
        <dbReference type="ChEBI" id="CHEBI:87830"/>
        <dbReference type="ChEBI" id="CHEBI:87832"/>
    </reaction>
</comment>
<dbReference type="SUPFAM" id="SSF52467">
    <property type="entry name" value="DHS-like NAD/FAD-binding domain"/>
    <property type="match status" value="1"/>
</dbReference>
<feature type="binding site" evidence="3">
    <location>
        <position position="150"/>
    </location>
    <ligand>
        <name>Zn(2+)</name>
        <dbReference type="ChEBI" id="CHEBI:29105"/>
    </ligand>
</feature>
<dbReference type="AlphaFoldDB" id="A0A023X3J6"/>
<dbReference type="OrthoDB" id="9800582at2"/>
<reference evidence="6 8" key="1">
    <citation type="submission" date="2014-03" db="EMBL/GenBank/DDBJ databases">
        <title>Complete genome sequence of the Radio-Resistant Rubrobacter radiotolerans RSPS-4.</title>
        <authorList>
            <person name="Egas C.C."/>
            <person name="Barroso C.C."/>
            <person name="Froufe H.J.C."/>
            <person name="Pacheco J.J."/>
            <person name="Albuquerque L.L."/>
            <person name="da Costa M.M.S."/>
        </authorList>
    </citation>
    <scope>NUCLEOTIDE SEQUENCE [LARGE SCALE GENOMIC DNA]</scope>
    <source>
        <strain evidence="6 8">RSPS-4</strain>
    </source>
</reference>
<dbReference type="InterPro" id="IPR003000">
    <property type="entry name" value="Sirtuin"/>
</dbReference>
<proteinExistence type="inferred from homology"/>
<keyword evidence="8" id="KW-1185">Reference proteome</keyword>
<evidence type="ECO:0000313" key="6">
    <source>
        <dbReference type="EMBL" id="AHY46619.1"/>
    </source>
</evidence>
<dbReference type="HOGENOM" id="CLU_023643_3_1_11"/>
<feature type="active site" description="Proton acceptor" evidence="3">
    <location>
        <position position="119"/>
    </location>
</feature>
<comment type="caution">
    <text evidence="3 4">Lacks conserved residue(s) required for the propagation of feature annotation.</text>
</comment>
<dbReference type="PROSITE" id="PS50305">
    <property type="entry name" value="SIRTUIN"/>
    <property type="match status" value="1"/>
</dbReference>
<feature type="binding site" evidence="3">
    <location>
        <position position="70"/>
    </location>
    <ligand>
        <name>substrate</name>
    </ligand>
</feature>
<dbReference type="EMBL" id="JAWXXX010000001">
    <property type="protein sequence ID" value="MDX5894026.1"/>
    <property type="molecule type" value="Genomic_DNA"/>
</dbReference>
<gene>
    <name evidence="3" type="primary">cobB</name>
    <name evidence="6" type="ORF">RradSPS_1336</name>
    <name evidence="7" type="ORF">SIL72_08295</name>
</gene>
<dbReference type="EMBL" id="CP007514">
    <property type="protein sequence ID" value="AHY46619.1"/>
    <property type="molecule type" value="Genomic_DNA"/>
</dbReference>
<protein>
    <recommendedName>
        <fullName evidence="3">NAD-dependent protein deacylase</fullName>
        <ecNumber evidence="3">2.3.1.286</ecNumber>
    </recommendedName>
    <alternativeName>
        <fullName evidence="3">Regulatory protein SIR2 homolog</fullName>
    </alternativeName>
</protein>
<dbReference type="InterPro" id="IPR027546">
    <property type="entry name" value="Sirtuin_class_III"/>
</dbReference>
<dbReference type="RefSeq" id="WP_038681556.1">
    <property type="nucleotide sequence ID" value="NZ_CP007514.1"/>
</dbReference>
<dbReference type="EC" id="2.3.1.286" evidence="3"/>
<dbReference type="HAMAP" id="MF_01121">
    <property type="entry name" value="Sirtuin_ClassIII"/>
    <property type="match status" value="1"/>
</dbReference>
<dbReference type="STRING" id="42256.RradSPS_1336"/>
<keyword evidence="3" id="KW-0862">Zinc</keyword>
<dbReference type="InterPro" id="IPR026591">
    <property type="entry name" value="Sirtuin_cat_small_dom_sf"/>
</dbReference>
<dbReference type="eggNOG" id="COG0846">
    <property type="taxonomic scope" value="Bacteria"/>
</dbReference>
<keyword evidence="1 7" id="KW-0808">Transferase</keyword>
<dbReference type="Pfam" id="PF02146">
    <property type="entry name" value="SIR2"/>
    <property type="match status" value="1"/>
</dbReference>
<dbReference type="PANTHER" id="PTHR11085">
    <property type="entry name" value="NAD-DEPENDENT PROTEIN DEACYLASE SIRTUIN-5, MITOCHONDRIAL-RELATED"/>
    <property type="match status" value="1"/>
</dbReference>
<dbReference type="PANTHER" id="PTHR11085:SF4">
    <property type="entry name" value="NAD-DEPENDENT PROTEIN DEACYLASE"/>
    <property type="match status" value="1"/>
</dbReference>
<accession>A0A023X3J6</accession>
<dbReference type="NCBIfam" id="NF001753">
    <property type="entry name" value="PRK00481.1-3"/>
    <property type="match status" value="1"/>
</dbReference>
<keyword evidence="7" id="KW-0012">Acyltransferase</keyword>
<dbReference type="GO" id="GO:0005737">
    <property type="term" value="C:cytoplasm"/>
    <property type="evidence" value="ECO:0007669"/>
    <property type="project" value="UniProtKB-SubCell"/>
</dbReference>
<comment type="catalytic activity">
    <reaction evidence="3">
        <text>N(6)-acetyl-L-lysyl-[protein] + NAD(+) + H2O = 2''-O-acetyl-ADP-D-ribose + nicotinamide + L-lysyl-[protein]</text>
        <dbReference type="Rhea" id="RHEA:43636"/>
        <dbReference type="Rhea" id="RHEA-COMP:9752"/>
        <dbReference type="Rhea" id="RHEA-COMP:10731"/>
        <dbReference type="ChEBI" id="CHEBI:15377"/>
        <dbReference type="ChEBI" id="CHEBI:17154"/>
        <dbReference type="ChEBI" id="CHEBI:29969"/>
        <dbReference type="ChEBI" id="CHEBI:57540"/>
        <dbReference type="ChEBI" id="CHEBI:61930"/>
        <dbReference type="ChEBI" id="CHEBI:83767"/>
        <dbReference type="EC" id="2.3.1.286"/>
    </reaction>
</comment>
<feature type="domain" description="Deacetylase sirtuin-type" evidence="5">
    <location>
        <begin position="1"/>
        <end position="247"/>
    </location>
</feature>
<comment type="similarity">
    <text evidence="3">Belongs to the sirtuin family. Class III subfamily.</text>
</comment>
<comment type="function">
    <text evidence="3">NAD-dependent lysine deacetylase and desuccinylase that specifically removes acetyl and succinyl groups on target proteins. Modulates the activities of several proteins which are inactive in their acylated form.</text>
</comment>
<reference evidence="7" key="2">
    <citation type="submission" date="2023-11" db="EMBL/GenBank/DDBJ databases">
        <title>MicrobeMod: A computational toolkit for identifying prokaryotic methylation and restriction-modification with nanopore sequencing.</title>
        <authorList>
            <person name="Crits-Christoph A."/>
            <person name="Kang S.C."/>
            <person name="Lee H."/>
            <person name="Ostrov N."/>
        </authorList>
    </citation>
    <scope>NUCLEOTIDE SEQUENCE</scope>
    <source>
        <strain evidence="7">ATCC 51242</strain>
    </source>
</reference>
<feature type="binding site" evidence="3">
    <location>
        <position position="234"/>
    </location>
    <ligand>
        <name>NAD(+)</name>
        <dbReference type="ChEBI" id="CHEBI:57540"/>
    </ligand>
</feature>
<feature type="binding site" evidence="3">
    <location>
        <position position="127"/>
    </location>
    <ligand>
        <name>Zn(2+)</name>
        <dbReference type="ChEBI" id="CHEBI:29105"/>
    </ligand>
</feature>
<evidence type="ECO:0000256" key="3">
    <source>
        <dbReference type="HAMAP-Rule" id="MF_01121"/>
    </source>
</evidence>
<evidence type="ECO:0000313" key="7">
    <source>
        <dbReference type="EMBL" id="MDX5894026.1"/>
    </source>
</evidence>
<dbReference type="GO" id="GO:0036054">
    <property type="term" value="F:protein-malonyllysine demalonylase activity"/>
    <property type="evidence" value="ECO:0007669"/>
    <property type="project" value="InterPro"/>
</dbReference>
<dbReference type="InterPro" id="IPR026590">
    <property type="entry name" value="Ssirtuin_cat_dom"/>
</dbReference>
<dbReference type="PATRIC" id="fig|42256.3.peg.1353"/>
<comment type="cofactor">
    <cofactor evidence="3">
        <name>Zn(2+)</name>
        <dbReference type="ChEBI" id="CHEBI:29105"/>
    </cofactor>
    <text evidence="3">Binds 1 zinc ion per subunit.</text>
</comment>
<dbReference type="KEGG" id="rrd:RradSPS_1336"/>
<feature type="binding site" evidence="3">
    <location>
        <begin position="190"/>
        <end position="192"/>
    </location>
    <ligand>
        <name>NAD(+)</name>
        <dbReference type="ChEBI" id="CHEBI:57540"/>
    </ligand>
</feature>
<evidence type="ECO:0000256" key="1">
    <source>
        <dbReference type="ARBA" id="ARBA00022679"/>
    </source>
</evidence>
<evidence type="ECO:0000256" key="4">
    <source>
        <dbReference type="PROSITE-ProRule" id="PRU00236"/>
    </source>
</evidence>
<feature type="binding site" evidence="3">
    <location>
        <position position="67"/>
    </location>
    <ligand>
        <name>substrate</name>
    </ligand>
</feature>
<evidence type="ECO:0000256" key="2">
    <source>
        <dbReference type="ARBA" id="ARBA00023027"/>
    </source>
</evidence>
<dbReference type="Proteomes" id="UP001281130">
    <property type="component" value="Unassembled WGS sequence"/>
</dbReference>
<evidence type="ECO:0000259" key="5">
    <source>
        <dbReference type="PROSITE" id="PS50305"/>
    </source>
</evidence>
<keyword evidence="3" id="KW-0963">Cytoplasm</keyword>
<dbReference type="GO" id="GO:0008270">
    <property type="term" value="F:zinc ion binding"/>
    <property type="evidence" value="ECO:0007669"/>
    <property type="project" value="UniProtKB-UniRule"/>
</dbReference>
<name>A0A023X3J6_RUBRA</name>
<dbReference type="InterPro" id="IPR050134">
    <property type="entry name" value="NAD-dep_sirtuin_deacylases"/>
</dbReference>
<feature type="binding site" evidence="3">
    <location>
        <begin position="216"/>
        <end position="218"/>
    </location>
    <ligand>
        <name>NAD(+)</name>
        <dbReference type="ChEBI" id="CHEBI:57540"/>
    </ligand>
</feature>
<organism evidence="6 8">
    <name type="scientific">Rubrobacter radiotolerans</name>
    <name type="common">Arthrobacter radiotolerans</name>
    <dbReference type="NCBI Taxonomy" id="42256"/>
    <lineage>
        <taxon>Bacteria</taxon>
        <taxon>Bacillati</taxon>
        <taxon>Actinomycetota</taxon>
        <taxon>Rubrobacteria</taxon>
        <taxon>Rubrobacterales</taxon>
        <taxon>Rubrobacteraceae</taxon>
        <taxon>Rubrobacter</taxon>
    </lineage>
</organism>
<keyword evidence="3" id="KW-0479">Metal-binding</keyword>
<dbReference type="InterPro" id="IPR029035">
    <property type="entry name" value="DHS-like_NAD/FAD-binding_dom"/>
</dbReference>
<dbReference type="Proteomes" id="UP000025229">
    <property type="component" value="Chromosome"/>
</dbReference>